<dbReference type="InterPro" id="IPR027417">
    <property type="entry name" value="P-loop_NTPase"/>
</dbReference>
<dbReference type="OrthoDB" id="3579586at2"/>
<dbReference type="Proteomes" id="UP000053405">
    <property type="component" value="Unassembled WGS sequence"/>
</dbReference>
<dbReference type="eggNOG" id="COG1120">
    <property type="taxonomic scope" value="Bacteria"/>
</dbReference>
<evidence type="ECO:0000256" key="1">
    <source>
        <dbReference type="ARBA" id="ARBA00022448"/>
    </source>
</evidence>
<organism evidence="6 7">
    <name type="scientific">Gordonia hirsuta DSM 44140 = NBRC 16056</name>
    <dbReference type="NCBI Taxonomy" id="1121927"/>
    <lineage>
        <taxon>Bacteria</taxon>
        <taxon>Bacillati</taxon>
        <taxon>Actinomycetota</taxon>
        <taxon>Actinomycetes</taxon>
        <taxon>Mycobacteriales</taxon>
        <taxon>Gordoniaceae</taxon>
        <taxon>Gordonia</taxon>
    </lineage>
</organism>
<keyword evidence="1" id="KW-0813">Transport</keyword>
<dbReference type="GO" id="GO:0005524">
    <property type="term" value="F:ATP binding"/>
    <property type="evidence" value="ECO:0007669"/>
    <property type="project" value="UniProtKB-KW"/>
</dbReference>
<evidence type="ECO:0000256" key="4">
    <source>
        <dbReference type="SAM" id="MobiDB-lite"/>
    </source>
</evidence>
<evidence type="ECO:0000259" key="5">
    <source>
        <dbReference type="PROSITE" id="PS50893"/>
    </source>
</evidence>
<dbReference type="SUPFAM" id="SSF52540">
    <property type="entry name" value="P-loop containing nucleoside triphosphate hydrolases"/>
    <property type="match status" value="1"/>
</dbReference>
<dbReference type="SMART" id="SM00382">
    <property type="entry name" value="AAA"/>
    <property type="match status" value="1"/>
</dbReference>
<accession>L7L584</accession>
<keyword evidence="7" id="KW-1185">Reference proteome</keyword>
<protein>
    <submittedName>
        <fullName evidence="6">Putative ABC transporter ATP-binding protein</fullName>
    </submittedName>
</protein>
<comment type="caution">
    <text evidence="6">The sequence shown here is derived from an EMBL/GenBank/DDBJ whole genome shotgun (WGS) entry which is preliminary data.</text>
</comment>
<evidence type="ECO:0000313" key="7">
    <source>
        <dbReference type="Proteomes" id="UP000053405"/>
    </source>
</evidence>
<sequence length="284" mass="30064">MSGDRTTSGRRGGPDRRPPQIELAGVGVRIGAKVLLDDVCATVPAGGFTGIIGPNGSGKTTLLSTVARWITPATGQVLLDGTPVRAYSGRELARVMATVEQHSVTEADLTVEQVVDLGTIPRAGGRLRRIDTREIVDDALTALGLQKLRTRTWQSLSGGERQKTQMARALAQQPRVLVLDEPTNHLDVAASLELLAQLRDLPVTAVAALHDLQLAGLYCDHLIVLAGGRVVAEGPPALVLTPALLDRVYGLDAEVMPHPRSGAPLVILNGVQRHGGAQPETEQI</sequence>
<dbReference type="FunFam" id="3.40.50.300:FF:000134">
    <property type="entry name" value="Iron-enterobactin ABC transporter ATP-binding protein"/>
    <property type="match status" value="1"/>
</dbReference>
<dbReference type="AlphaFoldDB" id="L7L584"/>
<dbReference type="CDD" id="cd03214">
    <property type="entry name" value="ABC_Iron-Siderophores_B12_Hemin"/>
    <property type="match status" value="1"/>
</dbReference>
<keyword evidence="3 6" id="KW-0067">ATP-binding</keyword>
<dbReference type="PANTHER" id="PTHR42794:SF2">
    <property type="entry name" value="ABC TRANSPORTER ATP-BINDING PROTEIN"/>
    <property type="match status" value="1"/>
</dbReference>
<dbReference type="Gene3D" id="3.40.50.300">
    <property type="entry name" value="P-loop containing nucleotide triphosphate hydrolases"/>
    <property type="match status" value="1"/>
</dbReference>
<dbReference type="RefSeq" id="WP_005936230.1">
    <property type="nucleotide sequence ID" value="NZ_ATVK01000041.1"/>
</dbReference>
<dbReference type="PROSITE" id="PS50893">
    <property type="entry name" value="ABC_TRANSPORTER_2"/>
    <property type="match status" value="1"/>
</dbReference>
<gene>
    <name evidence="6" type="ORF">GOHSU_04_01700</name>
</gene>
<proteinExistence type="predicted"/>
<dbReference type="InterPro" id="IPR003439">
    <property type="entry name" value="ABC_transporter-like_ATP-bd"/>
</dbReference>
<feature type="domain" description="ABC transporter" evidence="5">
    <location>
        <begin position="21"/>
        <end position="252"/>
    </location>
</feature>
<dbReference type="Pfam" id="PF00005">
    <property type="entry name" value="ABC_tran"/>
    <property type="match status" value="1"/>
</dbReference>
<dbReference type="STRING" id="1121927.GOHSU_04_01700"/>
<evidence type="ECO:0000256" key="3">
    <source>
        <dbReference type="ARBA" id="ARBA00022840"/>
    </source>
</evidence>
<dbReference type="PANTHER" id="PTHR42794">
    <property type="entry name" value="HEMIN IMPORT ATP-BINDING PROTEIN HMUV"/>
    <property type="match status" value="1"/>
</dbReference>
<evidence type="ECO:0000313" key="6">
    <source>
        <dbReference type="EMBL" id="GAC56300.1"/>
    </source>
</evidence>
<name>L7L584_9ACTN</name>
<dbReference type="InterPro" id="IPR003593">
    <property type="entry name" value="AAA+_ATPase"/>
</dbReference>
<dbReference type="EMBL" id="BANT01000004">
    <property type="protein sequence ID" value="GAC56300.1"/>
    <property type="molecule type" value="Genomic_DNA"/>
</dbReference>
<evidence type="ECO:0000256" key="2">
    <source>
        <dbReference type="ARBA" id="ARBA00022741"/>
    </source>
</evidence>
<keyword evidence="2" id="KW-0547">Nucleotide-binding</keyword>
<dbReference type="GO" id="GO:0016887">
    <property type="term" value="F:ATP hydrolysis activity"/>
    <property type="evidence" value="ECO:0007669"/>
    <property type="project" value="InterPro"/>
</dbReference>
<reference evidence="6 7" key="1">
    <citation type="submission" date="2012-12" db="EMBL/GenBank/DDBJ databases">
        <title>Whole genome shotgun sequence of Gordonia hirsuta NBRC 16056.</title>
        <authorList>
            <person name="Isaki-Nakamura S."/>
            <person name="Hosoyama A."/>
            <person name="Tsuchikane K."/>
            <person name="Katsumata H."/>
            <person name="Baba S."/>
            <person name="Yamazaki S."/>
            <person name="Fujita N."/>
        </authorList>
    </citation>
    <scope>NUCLEOTIDE SEQUENCE [LARGE SCALE GENOMIC DNA]</scope>
    <source>
        <strain evidence="6 7">NBRC 16056</strain>
    </source>
</reference>
<feature type="region of interest" description="Disordered" evidence="4">
    <location>
        <begin position="1"/>
        <end position="20"/>
    </location>
</feature>